<dbReference type="InterPro" id="IPR016163">
    <property type="entry name" value="Ald_DH_C"/>
</dbReference>
<keyword evidence="3" id="KW-0558">Oxidation</keyword>
<dbReference type="GO" id="GO:0016620">
    <property type="term" value="F:oxidoreductase activity, acting on the aldehyde or oxo group of donors, NAD or NADP as acceptor"/>
    <property type="evidence" value="ECO:0007669"/>
    <property type="project" value="InterPro"/>
</dbReference>
<dbReference type="EMBL" id="QJJK01000009">
    <property type="protein sequence ID" value="PXW55787.1"/>
    <property type="molecule type" value="Genomic_DNA"/>
</dbReference>
<proteinExistence type="inferred from homology"/>
<dbReference type="InterPro" id="IPR029510">
    <property type="entry name" value="Ald_DH_CS_GLU"/>
</dbReference>
<dbReference type="PANTHER" id="PTHR11699">
    <property type="entry name" value="ALDEHYDE DEHYDROGENASE-RELATED"/>
    <property type="match status" value="1"/>
</dbReference>
<protein>
    <submittedName>
        <fullName evidence="7">Aldehyde dehydrogenase (NAD+)</fullName>
    </submittedName>
</protein>
<evidence type="ECO:0000256" key="5">
    <source>
        <dbReference type="RuleBase" id="RU003345"/>
    </source>
</evidence>
<keyword evidence="8" id="KW-1185">Reference proteome</keyword>
<dbReference type="FunFam" id="3.40.605.10:FF:000007">
    <property type="entry name" value="NAD/NADP-dependent betaine aldehyde dehydrogenase"/>
    <property type="match status" value="1"/>
</dbReference>
<gene>
    <name evidence="7" type="ORF">C7450_109197</name>
</gene>
<dbReference type="RefSeq" id="WP_110376558.1">
    <property type="nucleotide sequence ID" value="NZ_CAKNFM010000006.1"/>
</dbReference>
<dbReference type="AlphaFoldDB" id="A0A2V3U112"/>
<evidence type="ECO:0000256" key="3">
    <source>
        <dbReference type="ARBA" id="ARBA00023097"/>
    </source>
</evidence>
<dbReference type="OrthoDB" id="9812625at2"/>
<evidence type="ECO:0000256" key="4">
    <source>
        <dbReference type="PROSITE-ProRule" id="PRU10007"/>
    </source>
</evidence>
<dbReference type="CDD" id="cd07097">
    <property type="entry name" value="ALDH_KGSADH-YcbD"/>
    <property type="match status" value="1"/>
</dbReference>
<dbReference type="PROSITE" id="PS00070">
    <property type="entry name" value="ALDEHYDE_DEHYDR_CYS"/>
    <property type="match status" value="1"/>
</dbReference>
<feature type="domain" description="Aldehyde dehydrogenase" evidence="6">
    <location>
        <begin position="13"/>
        <end position="474"/>
    </location>
</feature>
<dbReference type="Pfam" id="PF00171">
    <property type="entry name" value="Aldedh"/>
    <property type="match status" value="1"/>
</dbReference>
<dbReference type="InterPro" id="IPR016162">
    <property type="entry name" value="Ald_DH_N"/>
</dbReference>
<dbReference type="SUPFAM" id="SSF53720">
    <property type="entry name" value="ALDH-like"/>
    <property type="match status" value="1"/>
</dbReference>
<dbReference type="InterPro" id="IPR016161">
    <property type="entry name" value="Ald_DH/histidinol_DH"/>
</dbReference>
<organism evidence="7 8">
    <name type="scientific">Chelatococcus asaccharovorans</name>
    <dbReference type="NCBI Taxonomy" id="28210"/>
    <lineage>
        <taxon>Bacteria</taxon>
        <taxon>Pseudomonadati</taxon>
        <taxon>Pseudomonadota</taxon>
        <taxon>Alphaproteobacteria</taxon>
        <taxon>Hyphomicrobiales</taxon>
        <taxon>Chelatococcaceae</taxon>
        <taxon>Chelatococcus</taxon>
    </lineage>
</organism>
<dbReference type="Proteomes" id="UP000248021">
    <property type="component" value="Unassembled WGS sequence"/>
</dbReference>
<evidence type="ECO:0000313" key="8">
    <source>
        <dbReference type="Proteomes" id="UP000248021"/>
    </source>
</evidence>
<dbReference type="Gene3D" id="3.40.309.10">
    <property type="entry name" value="Aldehyde Dehydrogenase, Chain A, domain 2"/>
    <property type="match status" value="1"/>
</dbReference>
<dbReference type="Gene3D" id="3.40.605.10">
    <property type="entry name" value="Aldehyde Dehydrogenase, Chain A, domain 1"/>
    <property type="match status" value="1"/>
</dbReference>
<evidence type="ECO:0000259" key="6">
    <source>
        <dbReference type="Pfam" id="PF00171"/>
    </source>
</evidence>
<evidence type="ECO:0000256" key="2">
    <source>
        <dbReference type="ARBA" id="ARBA00023002"/>
    </source>
</evidence>
<dbReference type="PROSITE" id="PS00687">
    <property type="entry name" value="ALDEHYDE_DEHYDR_GLU"/>
    <property type="match status" value="1"/>
</dbReference>
<evidence type="ECO:0000313" key="7">
    <source>
        <dbReference type="EMBL" id="PXW55787.1"/>
    </source>
</evidence>
<reference evidence="7 8" key="1">
    <citation type="submission" date="2018-05" db="EMBL/GenBank/DDBJ databases">
        <title>Genomic Encyclopedia of Type Strains, Phase IV (KMG-IV): sequencing the most valuable type-strain genomes for metagenomic binning, comparative biology and taxonomic classification.</title>
        <authorList>
            <person name="Goeker M."/>
        </authorList>
    </citation>
    <scope>NUCLEOTIDE SEQUENCE [LARGE SCALE GENOMIC DNA]</scope>
    <source>
        <strain evidence="7 8">DSM 6462</strain>
    </source>
</reference>
<accession>A0A2V3U112</accession>
<dbReference type="FunFam" id="3.40.309.10:FF:000012">
    <property type="entry name" value="Betaine aldehyde dehydrogenase"/>
    <property type="match status" value="1"/>
</dbReference>
<sequence length="479" mass="51044">MTDHSKNYIAGEWVDGSEAAPDINPSNTGDVVGQFVRASAADADRAIAAARAALPAWSRTTPQERHDILKKVGDEILARKDELGRLLSREEGKTLPEGIGEAARAGQIFLFFAQETLRIAGEKVASVRPGIDIEITREPVGVVGIIAPWNFPIAIPAWKIAPALAYGNTVVFKPADLVPGCAHALAEIIVRAGIPAGVFNLVMGRGSVVGNALLKSRGVDAITFTGSVATGRQVAATCVETMKKFQLEMGGKNPLVVLDDADLKTAVEVAVNGAFFSTGQRCTASSRFIVTDGIHDKFVDAVTERLKGLVIDDALKAGTQIGPVVDQSQLDQNLSYVKLGKDEGAKLVYGGELLNRETPGFYMAPALFTDVDPSTRISREEIFGPVATVSRAKNYDEALALANDTQFGLSSGIVTTSLKYASHFKRNAEAGMVMVNLPTAGVDYHVPFGGRKGSSYGPREQGRYAAEFYTTVKTAYTLP</sequence>
<dbReference type="InterPro" id="IPR016160">
    <property type="entry name" value="Ald_DH_CS_CYS"/>
</dbReference>
<name>A0A2V3U112_9HYPH</name>
<keyword evidence="2 5" id="KW-0560">Oxidoreductase</keyword>
<evidence type="ECO:0000256" key="1">
    <source>
        <dbReference type="ARBA" id="ARBA00009986"/>
    </source>
</evidence>
<dbReference type="InterPro" id="IPR015590">
    <property type="entry name" value="Aldehyde_DH_dom"/>
</dbReference>
<comment type="caution">
    <text evidence="7">The sequence shown here is derived from an EMBL/GenBank/DDBJ whole genome shotgun (WGS) entry which is preliminary data.</text>
</comment>
<comment type="similarity">
    <text evidence="1 5">Belongs to the aldehyde dehydrogenase family.</text>
</comment>
<feature type="active site" evidence="4">
    <location>
        <position position="248"/>
    </location>
</feature>